<dbReference type="PATRIC" id="fig|926562.3.peg.1846"/>
<protein>
    <recommendedName>
        <fullName evidence="3">SusD/RagB family nutrient-binding outer membrane lipoprotein</fullName>
    </recommendedName>
</protein>
<dbReference type="AlphaFoldDB" id="G8R1P6"/>
<gene>
    <name evidence="1" type="ordered locus">Oweho_1842</name>
</gene>
<dbReference type="HOGENOM" id="CLU_025928_1_0_10"/>
<evidence type="ECO:0000313" key="1">
    <source>
        <dbReference type="EMBL" id="AEV32822.1"/>
    </source>
</evidence>
<dbReference type="EMBL" id="CP003156">
    <property type="protein sequence ID" value="AEV32822.1"/>
    <property type="molecule type" value="Genomic_DNA"/>
</dbReference>
<dbReference type="Pfam" id="PF12771">
    <property type="entry name" value="SusD-like_2"/>
    <property type="match status" value="1"/>
</dbReference>
<dbReference type="STRING" id="926562.Oweho_1842"/>
<sequence>MKAINKLKYIGIALLGFMLQSCEKDMEELASQNPNSPESLKSEWFLTSAEKEFMDNMWDEWINARTGMFYAQYWSATAYTEESRYRIRESVNRTFWRAFYSSLIDLEEAKSLAQQEEGTQNKIAIANIMKAWAFHVMSDQYGALPLMDALNPDILSPSYDSQEAVYDEILAMLEMAVNNLDETGESYGSGDLIYGGDPTMWKKFANSLRLRVALRMADVNDAKASAVFTAVANDPSNIMGSNSDNALFPYQTANPNNNPINENAKTRTDFAVSETMVSYMDSLNDPRLAIYARPAVNTGTYIGLEYGLSNAQATAIPNDDVSLPGEAVEAANAPGIYMLYSEVCFMMAEAHARGWGVTGSGPQWFEDGIRSSMEFWGVSDQAAIDSYVMEQGFNDGDWKNVIGTQKWLALYMQGLQGWYEFTRLDFKKVTGEDLIMLPAAGSMDPELSGIFPQRMTYPDEEYTLNEANVLGAGAELSSGDSKASKLWWDVF</sequence>
<dbReference type="InterPro" id="IPR011990">
    <property type="entry name" value="TPR-like_helical_dom_sf"/>
</dbReference>
<dbReference type="SUPFAM" id="SSF48452">
    <property type="entry name" value="TPR-like"/>
    <property type="match status" value="1"/>
</dbReference>
<dbReference type="OrthoDB" id="725917at2"/>
<keyword evidence="2" id="KW-1185">Reference proteome</keyword>
<evidence type="ECO:0008006" key="3">
    <source>
        <dbReference type="Google" id="ProtNLM"/>
    </source>
</evidence>
<accession>G8R1P6</accession>
<evidence type="ECO:0000313" key="2">
    <source>
        <dbReference type="Proteomes" id="UP000005631"/>
    </source>
</evidence>
<dbReference type="Gene3D" id="1.25.40.390">
    <property type="match status" value="1"/>
</dbReference>
<dbReference type="Proteomes" id="UP000005631">
    <property type="component" value="Chromosome"/>
</dbReference>
<reference evidence="1 2" key="1">
    <citation type="journal article" date="2012" name="Stand. Genomic Sci.">
        <title>Genome sequence of the orange-pigmented seawater bacterium Owenweeksia hongkongensis type strain (UST20020801(T)).</title>
        <authorList>
            <person name="Riedel T."/>
            <person name="Held B."/>
            <person name="Nolan M."/>
            <person name="Lucas S."/>
            <person name="Lapidus A."/>
            <person name="Tice H."/>
            <person name="Del Rio T.G."/>
            <person name="Cheng J.F."/>
            <person name="Han C."/>
            <person name="Tapia R."/>
            <person name="Goodwin L.A."/>
            <person name="Pitluck S."/>
            <person name="Liolios K."/>
            <person name="Mavromatis K."/>
            <person name="Pagani I."/>
            <person name="Ivanova N."/>
            <person name="Mikhailova N."/>
            <person name="Pati A."/>
            <person name="Chen A."/>
            <person name="Palaniappan K."/>
            <person name="Rohde M."/>
            <person name="Tindall B.J."/>
            <person name="Detter J.C."/>
            <person name="Goker M."/>
            <person name="Woyke T."/>
            <person name="Bristow J."/>
            <person name="Eisen J.A."/>
            <person name="Markowitz V."/>
            <person name="Hugenholtz P."/>
            <person name="Klenk H.P."/>
            <person name="Kyrpides N.C."/>
        </authorList>
    </citation>
    <scope>NUCLEOTIDE SEQUENCE</scope>
    <source>
        <strain evidence="2">DSM 17368 / JCM 12287 / NRRL B-23963</strain>
    </source>
</reference>
<organism evidence="1 2">
    <name type="scientific">Owenweeksia hongkongensis (strain DSM 17368 / CIP 108786 / JCM 12287 / NRRL B-23963 / UST20020801)</name>
    <dbReference type="NCBI Taxonomy" id="926562"/>
    <lineage>
        <taxon>Bacteria</taxon>
        <taxon>Pseudomonadati</taxon>
        <taxon>Bacteroidota</taxon>
        <taxon>Flavobacteriia</taxon>
        <taxon>Flavobacteriales</taxon>
        <taxon>Owenweeksiaceae</taxon>
        <taxon>Owenweeksia</taxon>
    </lineage>
</organism>
<dbReference type="PROSITE" id="PS51257">
    <property type="entry name" value="PROKAR_LIPOPROTEIN"/>
    <property type="match status" value="1"/>
</dbReference>
<dbReference type="InterPro" id="IPR041662">
    <property type="entry name" value="SusD-like_2"/>
</dbReference>
<dbReference type="eggNOG" id="COG4198">
    <property type="taxonomic scope" value="Bacteria"/>
</dbReference>
<dbReference type="RefSeq" id="WP_014202178.1">
    <property type="nucleotide sequence ID" value="NC_016599.1"/>
</dbReference>
<name>G8R1P6_OWEHD</name>
<proteinExistence type="predicted"/>
<dbReference type="KEGG" id="oho:Oweho_1842"/>